<protein>
    <submittedName>
        <fullName evidence="2">Cupin domain-containing protein</fullName>
    </submittedName>
</protein>
<evidence type="ECO:0000313" key="2">
    <source>
        <dbReference type="EMBL" id="RLP81069.1"/>
    </source>
</evidence>
<dbReference type="OrthoDB" id="7271331at2"/>
<keyword evidence="3" id="KW-1185">Reference proteome</keyword>
<feature type="domain" description="Cupin type-2" evidence="1">
    <location>
        <begin position="49"/>
        <end position="122"/>
    </location>
</feature>
<evidence type="ECO:0000313" key="3">
    <source>
        <dbReference type="Proteomes" id="UP000269692"/>
    </source>
</evidence>
<dbReference type="SUPFAM" id="SSF51182">
    <property type="entry name" value="RmlC-like cupins"/>
    <property type="match status" value="1"/>
</dbReference>
<dbReference type="InterPro" id="IPR011051">
    <property type="entry name" value="RmlC_Cupin_sf"/>
</dbReference>
<dbReference type="Gene3D" id="2.60.120.10">
    <property type="entry name" value="Jelly Rolls"/>
    <property type="match status" value="1"/>
</dbReference>
<proteinExistence type="predicted"/>
<name>A0A3L7AKX3_9HYPH</name>
<sequence>MVPFDKQQVTVVRQSKIGTDTTYEPPLRIGFGISDKTVDSPNATMGRTILVPGAGPNPTHYHASNDVVWYILYGKIKLWYARSDASDRKEVILEGGDFAYVPAGAIHVIANASQTEEASLIFCYIGVPSTDAAETVWLTEDGTRRLPAKEPA</sequence>
<dbReference type="Pfam" id="PF07883">
    <property type="entry name" value="Cupin_2"/>
    <property type="match status" value="1"/>
</dbReference>
<comment type="caution">
    <text evidence="2">The sequence shown here is derived from an EMBL/GenBank/DDBJ whole genome shotgun (WGS) entry which is preliminary data.</text>
</comment>
<dbReference type="EMBL" id="RCTF01000002">
    <property type="protein sequence ID" value="RLP81069.1"/>
    <property type="molecule type" value="Genomic_DNA"/>
</dbReference>
<dbReference type="InterPro" id="IPR013096">
    <property type="entry name" value="Cupin_2"/>
</dbReference>
<reference evidence="2 3" key="1">
    <citation type="submission" date="2018-10" db="EMBL/GenBank/DDBJ databases">
        <title>Xanthobacter tagetidis genome sequencing and assembly.</title>
        <authorList>
            <person name="Maclea K.S."/>
            <person name="Goen A.E."/>
            <person name="Fatima S.A."/>
        </authorList>
    </citation>
    <scope>NUCLEOTIDE SEQUENCE [LARGE SCALE GENOMIC DNA]</scope>
    <source>
        <strain evidence="2 3">ATCC 700314</strain>
    </source>
</reference>
<dbReference type="Proteomes" id="UP000269692">
    <property type="component" value="Unassembled WGS sequence"/>
</dbReference>
<dbReference type="AlphaFoldDB" id="A0A3L7AKX3"/>
<dbReference type="RefSeq" id="WP_121621921.1">
    <property type="nucleotide sequence ID" value="NZ_JACIIW010000003.1"/>
</dbReference>
<evidence type="ECO:0000259" key="1">
    <source>
        <dbReference type="Pfam" id="PF07883"/>
    </source>
</evidence>
<organism evidence="2 3">
    <name type="scientific">Xanthobacter tagetidis</name>
    <dbReference type="NCBI Taxonomy" id="60216"/>
    <lineage>
        <taxon>Bacteria</taxon>
        <taxon>Pseudomonadati</taxon>
        <taxon>Pseudomonadota</taxon>
        <taxon>Alphaproteobacteria</taxon>
        <taxon>Hyphomicrobiales</taxon>
        <taxon>Xanthobacteraceae</taxon>
        <taxon>Xanthobacter</taxon>
    </lineage>
</organism>
<gene>
    <name evidence="2" type="ORF">D9R14_03480</name>
</gene>
<accession>A0A3L7AKX3</accession>
<dbReference type="InterPro" id="IPR014710">
    <property type="entry name" value="RmlC-like_jellyroll"/>
</dbReference>